<proteinExistence type="predicted"/>
<dbReference type="Proteomes" id="UP000887576">
    <property type="component" value="Unplaced"/>
</dbReference>
<name>A0AC34RRF8_9BILA</name>
<organism evidence="1 2">
    <name type="scientific">Panagrolaimus sp. JU765</name>
    <dbReference type="NCBI Taxonomy" id="591449"/>
    <lineage>
        <taxon>Eukaryota</taxon>
        <taxon>Metazoa</taxon>
        <taxon>Ecdysozoa</taxon>
        <taxon>Nematoda</taxon>
        <taxon>Chromadorea</taxon>
        <taxon>Rhabditida</taxon>
        <taxon>Tylenchina</taxon>
        <taxon>Panagrolaimomorpha</taxon>
        <taxon>Panagrolaimoidea</taxon>
        <taxon>Panagrolaimidae</taxon>
        <taxon>Panagrolaimus</taxon>
    </lineage>
</organism>
<evidence type="ECO:0000313" key="2">
    <source>
        <dbReference type="WBParaSite" id="JU765_v2.g9244.t1"/>
    </source>
</evidence>
<reference evidence="2" key="1">
    <citation type="submission" date="2022-11" db="UniProtKB">
        <authorList>
            <consortium name="WormBaseParasite"/>
        </authorList>
    </citation>
    <scope>IDENTIFICATION</scope>
</reference>
<sequence>MGSRKNAGPTPWMSIMTSKPFLAAIIAQLSFSFSVILMQTYLPTFLKQVLRVPLKFNGIFAILPFIMQIITKNIVSNI</sequence>
<accession>A0AC34RRF8</accession>
<dbReference type="WBParaSite" id="JU765_v2.g9244.t1">
    <property type="protein sequence ID" value="JU765_v2.g9244.t1"/>
    <property type="gene ID" value="JU765_v2.g9244"/>
</dbReference>
<protein>
    <submittedName>
        <fullName evidence="2">WAT1-related protein</fullName>
    </submittedName>
</protein>
<evidence type="ECO:0000313" key="1">
    <source>
        <dbReference type="Proteomes" id="UP000887576"/>
    </source>
</evidence>